<comment type="caution">
    <text evidence="3">The sequence shown here is derived from an EMBL/GenBank/DDBJ whole genome shotgun (WGS) entry which is preliminary data.</text>
</comment>
<feature type="domain" description="Bacterial Ig-like" evidence="2">
    <location>
        <begin position="602"/>
        <end position="681"/>
    </location>
</feature>
<feature type="domain" description="Bacterial Ig-like" evidence="2">
    <location>
        <begin position="987"/>
        <end position="1079"/>
    </location>
</feature>
<dbReference type="Pfam" id="PF19077">
    <property type="entry name" value="Big_13"/>
    <property type="match status" value="6"/>
</dbReference>
<evidence type="ECO:0000259" key="1">
    <source>
        <dbReference type="Pfam" id="PF12245"/>
    </source>
</evidence>
<organism evidence="3 4">
    <name type="scientific">Veronia nyctiphanis</name>
    <dbReference type="NCBI Taxonomy" id="1278244"/>
    <lineage>
        <taxon>Bacteria</taxon>
        <taxon>Pseudomonadati</taxon>
        <taxon>Pseudomonadota</taxon>
        <taxon>Gammaproteobacteria</taxon>
        <taxon>Vibrionales</taxon>
        <taxon>Vibrionaceae</taxon>
        <taxon>Veronia</taxon>
    </lineage>
</organism>
<proteinExistence type="predicted"/>
<evidence type="ECO:0000313" key="3">
    <source>
        <dbReference type="EMBL" id="RXJ72557.1"/>
    </source>
</evidence>
<dbReference type="OrthoDB" id="8612583at2"/>
<dbReference type="EMBL" id="PEIB01000018">
    <property type="protein sequence ID" value="RXJ72557.1"/>
    <property type="molecule type" value="Genomic_DNA"/>
</dbReference>
<dbReference type="InterPro" id="IPR044016">
    <property type="entry name" value="Big_13"/>
</dbReference>
<dbReference type="NCBIfam" id="NF033510">
    <property type="entry name" value="Ca_tandemer"/>
    <property type="match status" value="5"/>
</dbReference>
<feature type="domain" description="Bacterial Ig-like" evidence="2">
    <location>
        <begin position="295"/>
        <end position="371"/>
    </location>
</feature>
<feature type="domain" description="Bacterial Ig-like" evidence="2">
    <location>
        <begin position="893"/>
        <end position="982"/>
    </location>
</feature>
<keyword evidence="4" id="KW-1185">Reference proteome</keyword>
<reference evidence="3 4" key="1">
    <citation type="submission" date="2017-10" db="EMBL/GenBank/DDBJ databases">
        <title>Nyctiphanis sp. nov., isolated from the stomach of the euphausiid Nyctiphanes simplex (Hansen, 1911) in the Gulf of California.</title>
        <authorList>
            <person name="Gomez-Gil B."/>
            <person name="Aguilar-Mendez M."/>
            <person name="Lopez-Cortes A."/>
            <person name="Gomez-Gutierrez J."/>
            <person name="Roque A."/>
            <person name="Lang E."/>
            <person name="Gonzalez-Castillo A."/>
        </authorList>
    </citation>
    <scope>NUCLEOTIDE SEQUENCE [LARGE SCALE GENOMIC DNA]</scope>
    <source>
        <strain evidence="3 4">CAIM 600</strain>
    </source>
</reference>
<feature type="domain" description="Ig-like" evidence="1">
    <location>
        <begin position="34"/>
        <end position="56"/>
    </location>
</feature>
<protein>
    <submittedName>
        <fullName evidence="3">Uncharacterized protein</fullName>
    </submittedName>
</protein>
<dbReference type="InterPro" id="IPR022038">
    <property type="entry name" value="Ig-like_bact"/>
</dbReference>
<dbReference type="Gene3D" id="2.60.40.10">
    <property type="entry name" value="Immunoglobulins"/>
    <property type="match status" value="12"/>
</dbReference>
<dbReference type="InterPro" id="IPR013783">
    <property type="entry name" value="Ig-like_fold"/>
</dbReference>
<dbReference type="Proteomes" id="UP000290287">
    <property type="component" value="Unassembled WGS sequence"/>
</dbReference>
<dbReference type="RefSeq" id="WP_129122907.1">
    <property type="nucleotide sequence ID" value="NZ_PEIB01000018.1"/>
</dbReference>
<feature type="domain" description="Bacterial Ig-like" evidence="2">
    <location>
        <begin position="192"/>
        <end position="266"/>
    </location>
</feature>
<accession>A0A4Q0YNN0</accession>
<dbReference type="Pfam" id="PF12245">
    <property type="entry name" value="Big_3_2"/>
    <property type="match status" value="2"/>
</dbReference>
<sequence length="1226" mass="129870">MVFVDDNLGETQAVNLTKNGSNWEANPFDISSLSDGTVTVKALVTDNAGNTKEVTNTLELDKTVFAPDSVSIVEDTNGDGFLKGSEYKDKVQISVDLPSDAVANDIITINGEDTTLTQAHIDSGEFIKQLDSPAEGETLNVSVTITDQFGNVSTVAKDSVKRDTMADADGNLTLNIPNYLNLTSEQESTSVDITLTGVDADVTTVTAVFSDGKDSVEGTLTKGTDGTWFINADLSDLDDGNIEITATVTDEAGNTAQATESLVLDTVADEGVAFDVVIGSDYLITNDEQKSSIDISFVGADKDVDTISVTFTDKNNKEITLSPTKQGETSWVFDPAPNLTEFSDGPITISTLLTDLAGNTKEVTKSLTLDTTADENDDLSVVVDAQFDVTNLSEVNDVTVTLSGVDTHDTKSVVVTFEDNDGTTVTTAAALENGEWVIDAQSLSSLAQGPVSVTTVVTDNANNTATASDTLEIDTVIDENNDFDIAAILGDRLANLVESGHVELTVDGLDDDITVFDITFTDTDGNTVNAEVNKSGSTWTIEPTDISELKDGQITIKAAIQDDAGNSTEIEREMTLDKTADADNNFAVEMSSTDGTVNAEEESNVKINLVGIDKDADTVVVQLTDKNGKVQDVTVSENNGVWSIPEFALNNLADGNVDVKATVTDAAGNTKTVTTQFDLDTHVDTGEAFAVVISDEFETVNMYEVGDVQIGVAGVDDDITEMTVNYVQGGKRVEGEAYQTDGNWFIRNVDLTDEFNDGPVEVVVAISDDAGNSTEQRAELSLDTTPPAAPRVKILDRGDDEYINANEYDSKAQVEVTFGSDVVAGDIISINSNVEYKVKASDLVSKKVVIDIDSVENGQEQVASVIIKDAAGNRSDATKDKAMVDTTIALDGRLDEDFDGGFESDDGLTNIPTPTFSGVSDPGASIMLTIDGQDIPVTANETTGAWSVTVPNLEDDTYEYSVVATDAAGNSTSLTGQVEIETTAPTTLTASLHDDIDTGVKDDQLTNSVNPKLSGSVEAGCRVKVEIDGQTYDATVTGSTWEVGPFNALAANQSHDYKVIATDIYGNVKELNQSLSIDTVAPTVTSDITPGAQGSGINIDEPTNTINSKGPAFNGTVDNDINTVTVTFNGKDYPAAVDSAEGTWSINAVDLVSTDGTYNYSVKAVDKAGNSTVENFKVIVDTQAAVTLNLADASDTAGWMMILSQRTISQNWHGLSSTVRVTRVQQ</sequence>
<gene>
    <name evidence="3" type="ORF">CS022_14695</name>
</gene>
<feature type="domain" description="Bacterial Ig-like" evidence="2">
    <location>
        <begin position="1102"/>
        <end position="1182"/>
    </location>
</feature>
<evidence type="ECO:0000313" key="4">
    <source>
        <dbReference type="Proteomes" id="UP000290287"/>
    </source>
</evidence>
<name>A0A4Q0YNN0_9GAMM</name>
<feature type="domain" description="Ig-like" evidence="1">
    <location>
        <begin position="502"/>
        <end position="577"/>
    </location>
</feature>
<dbReference type="AlphaFoldDB" id="A0A4Q0YNN0"/>
<evidence type="ECO:0000259" key="2">
    <source>
        <dbReference type="Pfam" id="PF19077"/>
    </source>
</evidence>